<evidence type="ECO:0000313" key="2">
    <source>
        <dbReference type="EMBL" id="MBB3937490.1"/>
    </source>
</evidence>
<evidence type="ECO:0000313" key="3">
    <source>
        <dbReference type="Proteomes" id="UP000531216"/>
    </source>
</evidence>
<reference evidence="2 3" key="1">
    <citation type="submission" date="2020-08" db="EMBL/GenBank/DDBJ databases">
        <title>Genomic Encyclopedia of Type Strains, Phase IV (KMG-IV): sequencing the most valuable type-strain genomes for metagenomic binning, comparative biology and taxonomic classification.</title>
        <authorList>
            <person name="Goeker M."/>
        </authorList>
    </citation>
    <scope>NUCLEOTIDE SEQUENCE [LARGE SCALE GENOMIC DNA]</scope>
    <source>
        <strain evidence="2 3">DSM 25024</strain>
    </source>
</reference>
<dbReference type="InterPro" id="IPR003718">
    <property type="entry name" value="OsmC/Ohr_fam"/>
</dbReference>
<dbReference type="SUPFAM" id="SSF82784">
    <property type="entry name" value="OsmC-like"/>
    <property type="match status" value="1"/>
</dbReference>
<dbReference type="Proteomes" id="UP000531216">
    <property type="component" value="Unassembled WGS sequence"/>
</dbReference>
<dbReference type="InterPro" id="IPR015946">
    <property type="entry name" value="KH_dom-like_a/b"/>
</dbReference>
<sequence length="142" mass="14606">MPVDTIYKTRATASGGGRDGHVRSEDGNLDLNLVVPKEMGGPGGDGANPEKLFAAGYSACFLGAMRAVSSKVGVKVPNDATVTAEIGFGPRSEGGYGITADLTISLPGLDRADAQKLVDTAHQVCPYSNATRNNLDVGLTIV</sequence>
<comment type="similarity">
    <text evidence="1">Belongs to the OsmC/Ohr family.</text>
</comment>
<dbReference type="AlphaFoldDB" id="A0A7W6BW75"/>
<proteinExistence type="inferred from homology"/>
<evidence type="ECO:0000256" key="1">
    <source>
        <dbReference type="ARBA" id="ARBA00007378"/>
    </source>
</evidence>
<comment type="caution">
    <text evidence="2">The sequence shown here is derived from an EMBL/GenBank/DDBJ whole genome shotgun (WGS) entry which is preliminary data.</text>
</comment>
<dbReference type="Gene3D" id="3.30.300.20">
    <property type="match status" value="1"/>
</dbReference>
<accession>A0A7W6BW75</accession>
<dbReference type="InterPro" id="IPR036102">
    <property type="entry name" value="OsmC/Ohrsf"/>
</dbReference>
<dbReference type="EMBL" id="JACIDO010000009">
    <property type="protein sequence ID" value="MBB3937490.1"/>
    <property type="molecule type" value="Genomic_DNA"/>
</dbReference>
<dbReference type="OrthoDB" id="9797508at2"/>
<dbReference type="RefSeq" id="WP_055893546.1">
    <property type="nucleotide sequence ID" value="NZ_CP181348.1"/>
</dbReference>
<keyword evidence="3" id="KW-1185">Reference proteome</keyword>
<dbReference type="PANTHER" id="PTHR33797">
    <property type="entry name" value="ORGANIC HYDROPEROXIDE RESISTANCE PROTEIN-LIKE"/>
    <property type="match status" value="1"/>
</dbReference>
<gene>
    <name evidence="2" type="ORF">GGR05_003656</name>
</gene>
<dbReference type="InterPro" id="IPR019953">
    <property type="entry name" value="OHR"/>
</dbReference>
<dbReference type="Gene3D" id="2.20.25.10">
    <property type="match status" value="1"/>
</dbReference>
<organism evidence="2 3">
    <name type="scientific">Aureimonas phyllosphaerae</name>
    <dbReference type="NCBI Taxonomy" id="1166078"/>
    <lineage>
        <taxon>Bacteria</taxon>
        <taxon>Pseudomonadati</taxon>
        <taxon>Pseudomonadota</taxon>
        <taxon>Alphaproteobacteria</taxon>
        <taxon>Hyphomicrobiales</taxon>
        <taxon>Aurantimonadaceae</taxon>
        <taxon>Aureimonas</taxon>
    </lineage>
</organism>
<protein>
    <submittedName>
        <fullName evidence="2">Ohr subfamily peroxiredoxin</fullName>
    </submittedName>
</protein>
<dbReference type="Pfam" id="PF02566">
    <property type="entry name" value="OsmC"/>
    <property type="match status" value="1"/>
</dbReference>
<dbReference type="GO" id="GO:0006979">
    <property type="term" value="P:response to oxidative stress"/>
    <property type="evidence" value="ECO:0007669"/>
    <property type="project" value="InterPro"/>
</dbReference>
<dbReference type="NCBIfam" id="TIGR03561">
    <property type="entry name" value="organ_hyd_perox"/>
    <property type="match status" value="1"/>
</dbReference>
<dbReference type="PANTHER" id="PTHR33797:SF2">
    <property type="entry name" value="ORGANIC HYDROPEROXIDE RESISTANCE PROTEIN-LIKE"/>
    <property type="match status" value="1"/>
</dbReference>
<name>A0A7W6BW75_9HYPH</name>